<dbReference type="GO" id="GO:0005789">
    <property type="term" value="C:endoplasmic reticulum membrane"/>
    <property type="evidence" value="ECO:0007669"/>
    <property type="project" value="TreeGrafter"/>
</dbReference>
<evidence type="ECO:0000313" key="1">
    <source>
        <dbReference type="EMBL" id="TNY22017.1"/>
    </source>
</evidence>
<accession>A0A5C5FYP8</accession>
<protein>
    <submittedName>
        <fullName evidence="1">Chaperone for protein-folding within the ER, fungal-domain-containing protein</fullName>
    </submittedName>
</protein>
<dbReference type="Pfam" id="PF10681">
    <property type="entry name" value="Rot1"/>
    <property type="match status" value="1"/>
</dbReference>
<organism evidence="1 2">
    <name type="scientific">Rhodotorula diobovata</name>
    <dbReference type="NCBI Taxonomy" id="5288"/>
    <lineage>
        <taxon>Eukaryota</taxon>
        <taxon>Fungi</taxon>
        <taxon>Dikarya</taxon>
        <taxon>Basidiomycota</taxon>
        <taxon>Pucciniomycotina</taxon>
        <taxon>Microbotryomycetes</taxon>
        <taxon>Sporidiobolales</taxon>
        <taxon>Sporidiobolaceae</taxon>
        <taxon>Rhodotorula</taxon>
    </lineage>
</organism>
<keyword evidence="2" id="KW-1185">Reference proteome</keyword>
<name>A0A5C5FYP8_9BASI</name>
<evidence type="ECO:0000313" key="2">
    <source>
        <dbReference type="Proteomes" id="UP000311382"/>
    </source>
</evidence>
<dbReference type="Proteomes" id="UP000311382">
    <property type="component" value="Unassembled WGS sequence"/>
</dbReference>
<sequence>FSALYLALSALPLSRSPSHLAAAQSNLTSLAGTWSSGSGAVVTGPGFADPMNNNRPFIYPSNTGIAYSFTDDGYFETAWYRFQANASKPACPTAMLYWQHGTYTVNSNGSLSMNPAPFREDGRIQTENPCTPQTAVLAEYAEFEMWDRWEIKIDSHHEAYSLQAVRADLGKLPRLFLTVRPPTMLPTTSLT</sequence>
<feature type="non-terminal residue" evidence="1">
    <location>
        <position position="1"/>
    </location>
</feature>
<dbReference type="EMBL" id="SOZI01000032">
    <property type="protein sequence ID" value="TNY22017.1"/>
    <property type="molecule type" value="Genomic_DNA"/>
</dbReference>
<dbReference type="AlphaFoldDB" id="A0A5C5FYP8"/>
<dbReference type="PANTHER" id="PTHR28090:SF2">
    <property type="entry name" value="PROTEIN ROT1"/>
    <property type="match status" value="1"/>
</dbReference>
<feature type="non-terminal residue" evidence="1">
    <location>
        <position position="191"/>
    </location>
</feature>
<comment type="caution">
    <text evidence="1">The sequence shown here is derived from an EMBL/GenBank/DDBJ whole genome shotgun (WGS) entry which is preliminary data.</text>
</comment>
<dbReference type="STRING" id="5288.A0A5C5FYP8"/>
<reference evidence="1 2" key="1">
    <citation type="submission" date="2019-03" db="EMBL/GenBank/DDBJ databases">
        <title>Rhodosporidium diobovatum UCD-FST 08-225 genome sequencing, assembly, and annotation.</title>
        <authorList>
            <person name="Fakankun I.U."/>
            <person name="Fristensky B."/>
            <person name="Levin D.B."/>
        </authorList>
    </citation>
    <scope>NUCLEOTIDE SEQUENCE [LARGE SCALE GENOMIC DNA]</scope>
    <source>
        <strain evidence="1 2">UCD-FST 08-225</strain>
    </source>
</reference>
<dbReference type="OrthoDB" id="5327821at2759"/>
<dbReference type="InterPro" id="IPR019623">
    <property type="entry name" value="Rot1"/>
</dbReference>
<dbReference type="PANTHER" id="PTHR28090">
    <property type="entry name" value="PROTEIN ROT1"/>
    <property type="match status" value="1"/>
</dbReference>
<dbReference type="GO" id="GO:0006458">
    <property type="term" value="P:'de novo' protein folding"/>
    <property type="evidence" value="ECO:0007669"/>
    <property type="project" value="InterPro"/>
</dbReference>
<dbReference type="GO" id="GO:0051082">
    <property type="term" value="F:unfolded protein binding"/>
    <property type="evidence" value="ECO:0007669"/>
    <property type="project" value="TreeGrafter"/>
</dbReference>
<proteinExistence type="predicted"/>
<gene>
    <name evidence="1" type="ORF">DMC30DRAFT_341742</name>
</gene>